<dbReference type="InterPro" id="IPR006119">
    <property type="entry name" value="Resolv_N"/>
</dbReference>
<evidence type="ECO:0000259" key="3">
    <source>
        <dbReference type="PROSITE" id="PS51737"/>
    </source>
</evidence>
<reference evidence="4 5" key="1">
    <citation type="submission" date="2018-08" db="EMBL/GenBank/DDBJ databases">
        <title>Acidipila sp. 4G-K13, an acidobacterium isolated from forest soil.</title>
        <authorList>
            <person name="Gao Z.-H."/>
            <person name="Qiu L.-H."/>
        </authorList>
    </citation>
    <scope>NUCLEOTIDE SEQUENCE [LARGE SCALE GENOMIC DNA]</scope>
    <source>
        <strain evidence="4 5">4G-K13</strain>
    </source>
</reference>
<dbReference type="EMBL" id="QVQT01000007">
    <property type="protein sequence ID" value="RFU15091.1"/>
    <property type="molecule type" value="Genomic_DNA"/>
</dbReference>
<dbReference type="PANTHER" id="PTHR30461">
    <property type="entry name" value="DNA-INVERTASE FROM LAMBDOID PROPHAGE"/>
    <property type="match status" value="1"/>
</dbReference>
<dbReference type="OrthoDB" id="103136at2"/>
<feature type="coiled-coil region" evidence="1">
    <location>
        <begin position="400"/>
        <end position="427"/>
    </location>
</feature>
<organism evidence="4 5">
    <name type="scientific">Paracidobacterium acidisoli</name>
    <dbReference type="NCBI Taxonomy" id="2303751"/>
    <lineage>
        <taxon>Bacteria</taxon>
        <taxon>Pseudomonadati</taxon>
        <taxon>Acidobacteriota</taxon>
        <taxon>Terriglobia</taxon>
        <taxon>Terriglobales</taxon>
        <taxon>Acidobacteriaceae</taxon>
        <taxon>Paracidobacterium</taxon>
    </lineage>
</organism>
<dbReference type="Proteomes" id="UP000264702">
    <property type="component" value="Unassembled WGS sequence"/>
</dbReference>
<comment type="caution">
    <text evidence="4">The sequence shown here is derived from an EMBL/GenBank/DDBJ whole genome shotgun (WGS) entry which is preliminary data.</text>
</comment>
<proteinExistence type="predicted"/>
<dbReference type="Pfam" id="PF07508">
    <property type="entry name" value="Recombinase"/>
    <property type="match status" value="1"/>
</dbReference>
<dbReference type="Gene3D" id="3.40.50.1390">
    <property type="entry name" value="Resolvase, N-terminal catalytic domain"/>
    <property type="match status" value="1"/>
</dbReference>
<dbReference type="GO" id="GO:0003677">
    <property type="term" value="F:DNA binding"/>
    <property type="evidence" value="ECO:0007669"/>
    <property type="project" value="InterPro"/>
</dbReference>
<sequence length="555" mass="62166">MILRCAAYARYSSDLQSPLSIDDQLRICREYAKSRGFVFLEEHVYVDEAVSGVGADRPGLGRLLNAALSAARPFDVILLDDSSRLARNTKDALTFFEKLNFAGIRLIAVSQGIDSDNEQAHVLVTVHGMVDSLYVKELAKKTHRGLEGRVLRGHHTGGRCFGYDTVAVDGTTAKQLVINEKEAVVIRRIFDMSASGQSLKTIAKTLNHECVPSPRPRSGNQYATWSPTCIREMLRRDLYVGKVVWNSSRFVKTPGTNKRVRRARPESEWRVVPHPELQIVSDEVWRRVQDRQKRLMAMYSGAKKGLLPRSITSPYLLSGILKCGLCGGNLIIVTGYTSYGHYPRYGCSQHFNRGACGNSVTIRRDWLERRLLEELQNEVLKREAVEYALDEFDSHLKSAFSKLTNQMAHMRERKQKLEGELRRLTATAAETGPSSFLVAAIHEREQQLREITDQLLAGGADSVDAHLSEIRGFITKRLGDLQQLISGEPAEARKELVKHVSEIRMFPQDADGDGNGKSHYVAEGTWHLVGGEEETGNVMSPQIWSVADPRNHSSI</sequence>
<dbReference type="SUPFAM" id="SSF53041">
    <property type="entry name" value="Resolvase-like"/>
    <property type="match status" value="1"/>
</dbReference>
<keyword evidence="1" id="KW-0175">Coiled coil</keyword>
<gene>
    <name evidence="4" type="ORF">D0Y96_18285</name>
</gene>
<keyword evidence="5" id="KW-1185">Reference proteome</keyword>
<evidence type="ECO:0000256" key="1">
    <source>
        <dbReference type="SAM" id="Coils"/>
    </source>
</evidence>
<dbReference type="SMART" id="SM00857">
    <property type="entry name" value="Resolvase"/>
    <property type="match status" value="1"/>
</dbReference>
<dbReference type="InterPro" id="IPR038109">
    <property type="entry name" value="DNA_bind_recomb_sf"/>
</dbReference>
<dbReference type="RefSeq" id="WP_117302871.1">
    <property type="nucleotide sequence ID" value="NZ_QVQT02000007.1"/>
</dbReference>
<dbReference type="PROSITE" id="PS51736">
    <property type="entry name" value="RECOMBINASES_3"/>
    <property type="match status" value="1"/>
</dbReference>
<feature type="domain" description="Resolvase/invertase-type recombinase catalytic" evidence="2">
    <location>
        <begin position="4"/>
        <end position="153"/>
    </location>
</feature>
<dbReference type="PANTHER" id="PTHR30461:SF23">
    <property type="entry name" value="DNA RECOMBINASE-RELATED"/>
    <property type="match status" value="1"/>
</dbReference>
<dbReference type="Pfam" id="PF13408">
    <property type="entry name" value="Zn_ribbon_recom"/>
    <property type="match status" value="1"/>
</dbReference>
<dbReference type="AlphaFoldDB" id="A0A372IK10"/>
<evidence type="ECO:0000259" key="2">
    <source>
        <dbReference type="PROSITE" id="PS51736"/>
    </source>
</evidence>
<dbReference type="InterPro" id="IPR025827">
    <property type="entry name" value="Zn_ribbon_recom_dom"/>
</dbReference>
<evidence type="ECO:0000313" key="4">
    <source>
        <dbReference type="EMBL" id="RFU15091.1"/>
    </source>
</evidence>
<dbReference type="InterPro" id="IPR036162">
    <property type="entry name" value="Resolvase-like_N_sf"/>
</dbReference>
<dbReference type="CDD" id="cd00338">
    <property type="entry name" value="Ser_Recombinase"/>
    <property type="match status" value="1"/>
</dbReference>
<dbReference type="Pfam" id="PF00239">
    <property type="entry name" value="Resolvase"/>
    <property type="match status" value="1"/>
</dbReference>
<dbReference type="Gene3D" id="3.90.1750.20">
    <property type="entry name" value="Putative Large Serine Recombinase, Chain B, Domain 2"/>
    <property type="match status" value="1"/>
</dbReference>
<protein>
    <submittedName>
        <fullName evidence="4">Recombinase family protein</fullName>
    </submittedName>
</protein>
<accession>A0A372IK10</accession>
<dbReference type="InterPro" id="IPR050639">
    <property type="entry name" value="SSR_resolvase"/>
</dbReference>
<evidence type="ECO:0000313" key="5">
    <source>
        <dbReference type="Proteomes" id="UP000264702"/>
    </source>
</evidence>
<dbReference type="InterPro" id="IPR011109">
    <property type="entry name" value="DNA_bind_recombinase_dom"/>
</dbReference>
<feature type="domain" description="Recombinase" evidence="3">
    <location>
        <begin position="160"/>
        <end position="301"/>
    </location>
</feature>
<dbReference type="PROSITE" id="PS51737">
    <property type="entry name" value="RECOMBINASE_DNA_BIND"/>
    <property type="match status" value="1"/>
</dbReference>
<dbReference type="GO" id="GO:0000150">
    <property type="term" value="F:DNA strand exchange activity"/>
    <property type="evidence" value="ECO:0007669"/>
    <property type="project" value="InterPro"/>
</dbReference>
<name>A0A372IK10_9BACT</name>